<name>A0A1T1APN5_RHOFE</name>
<keyword evidence="7 16" id="KW-0812">Transmembrane</keyword>
<evidence type="ECO:0000256" key="15">
    <source>
        <dbReference type="PIRSR" id="PIRSR002900-1"/>
    </source>
</evidence>
<evidence type="ECO:0000313" key="18">
    <source>
        <dbReference type="EMBL" id="OOV06080.1"/>
    </source>
</evidence>
<dbReference type="GO" id="GO:0030077">
    <property type="term" value="C:plasma membrane light-harvesting complex"/>
    <property type="evidence" value="ECO:0007669"/>
    <property type="project" value="InterPro"/>
</dbReference>
<dbReference type="GO" id="GO:0042314">
    <property type="term" value="F:bacteriochlorophyll binding"/>
    <property type="evidence" value="ECO:0007669"/>
    <property type="project" value="UniProtKB-KW"/>
</dbReference>
<accession>A0A1T1APN5</accession>
<gene>
    <name evidence="18" type="ORF">RF819_04490</name>
</gene>
<evidence type="ECO:0000256" key="14">
    <source>
        <dbReference type="ARBA" id="ARBA00023243"/>
    </source>
</evidence>
<sequence length="50" mass="5694">MSDTDKVYPTGLTEAEAQEIHRHLIQGTQIFGMIAAFAHLLSYIYSPWLK</sequence>
<feature type="binding site" description="axial binding residue" evidence="15">
    <location>
        <position position="21"/>
    </location>
    <ligand>
        <name>a bacteriochlorophyll</name>
        <dbReference type="ChEBI" id="CHEBI:38201"/>
    </ligand>
    <ligandPart>
        <name>Mg</name>
        <dbReference type="ChEBI" id="CHEBI:25107"/>
    </ligandPart>
</feature>
<evidence type="ECO:0000259" key="17">
    <source>
        <dbReference type="Pfam" id="PF00556"/>
    </source>
</evidence>
<dbReference type="GO" id="GO:0046872">
    <property type="term" value="F:metal ion binding"/>
    <property type="evidence" value="ECO:0007669"/>
    <property type="project" value="UniProtKB-KW"/>
</dbReference>
<keyword evidence="6" id="KW-0042">Antenna complex</keyword>
<feature type="domain" description="Antenna complex alpha/beta subunit" evidence="17">
    <location>
        <begin position="15"/>
        <end position="49"/>
    </location>
</feature>
<dbReference type="InterPro" id="IPR023624">
    <property type="entry name" value="Antenna_beta_dom_sf"/>
</dbReference>
<evidence type="ECO:0000256" key="10">
    <source>
        <dbReference type="ARBA" id="ARBA00022956"/>
    </source>
</evidence>
<dbReference type="STRING" id="28066.RF819_04490"/>
<dbReference type="PROSITE" id="PS00969">
    <property type="entry name" value="ANTENNA_COMP_BETA"/>
    <property type="match status" value="1"/>
</dbReference>
<protein>
    <submittedName>
        <fullName evidence="18">Light-harvesting protein</fullName>
    </submittedName>
</protein>
<keyword evidence="10" id="KW-0076">Bacteriochlorophyll</keyword>
<evidence type="ECO:0000256" key="9">
    <source>
        <dbReference type="ARBA" id="ARBA00022842"/>
    </source>
</evidence>
<keyword evidence="9 15" id="KW-0460">Magnesium</keyword>
<keyword evidence="11 16" id="KW-1133">Transmembrane helix</keyword>
<reference evidence="18 19" key="1">
    <citation type="submission" date="2017-01" db="EMBL/GenBank/DDBJ databases">
        <title>Genome sequencing of Rhodoferax fermentans JCM 7819.</title>
        <authorList>
            <person name="Kim Y.J."/>
            <person name="Farh M.E.-A."/>
            <person name="Yang D.-C."/>
        </authorList>
    </citation>
    <scope>NUCLEOTIDE SEQUENCE [LARGE SCALE GENOMIC DNA]</scope>
    <source>
        <strain evidence="18 19">JCM 7819</strain>
    </source>
</reference>
<evidence type="ECO:0000256" key="2">
    <source>
        <dbReference type="ARBA" id="ARBA00004249"/>
    </source>
</evidence>
<evidence type="ECO:0000256" key="6">
    <source>
        <dbReference type="ARBA" id="ARBA00022549"/>
    </source>
</evidence>
<dbReference type="GO" id="GO:0019684">
    <property type="term" value="P:photosynthesis, light reaction"/>
    <property type="evidence" value="ECO:0007669"/>
    <property type="project" value="InterPro"/>
</dbReference>
<keyword evidence="12" id="KW-0157">Chromophore</keyword>
<dbReference type="InterPro" id="IPR023623">
    <property type="entry name" value="Antenna_beta_CS"/>
</dbReference>
<dbReference type="InterPro" id="IPR002362">
    <property type="entry name" value="LHB-1/5"/>
</dbReference>
<dbReference type="SUPFAM" id="SSF56918">
    <property type="entry name" value="Light-harvesting complex subunits"/>
    <property type="match status" value="1"/>
</dbReference>
<dbReference type="NCBIfam" id="NF040862">
    <property type="entry name" value="pufB_517_ASD"/>
    <property type="match status" value="1"/>
</dbReference>
<comment type="function">
    <text evidence="1">Antenna complexes are light-harvesting systems, which transfer the excitation energy to the reaction centers.</text>
</comment>
<dbReference type="GO" id="GO:0005886">
    <property type="term" value="C:plasma membrane"/>
    <property type="evidence" value="ECO:0007669"/>
    <property type="project" value="UniProtKB-SubCell"/>
</dbReference>
<feature type="binding site" description="axial binding residue" evidence="15">
    <location>
        <position position="39"/>
    </location>
    <ligand>
        <name>a bacteriochlorophyll</name>
        <dbReference type="ChEBI" id="CHEBI:38201"/>
    </ligand>
    <ligandPart>
        <name>Mg</name>
        <dbReference type="ChEBI" id="CHEBI:25107"/>
    </ligandPart>
</feature>
<dbReference type="EMBL" id="MTJN01000002">
    <property type="protein sequence ID" value="OOV06080.1"/>
    <property type="molecule type" value="Genomic_DNA"/>
</dbReference>
<dbReference type="InterPro" id="IPR035889">
    <property type="entry name" value="Light-harvesting_complex"/>
</dbReference>
<dbReference type="InterPro" id="IPR000066">
    <property type="entry name" value="Antenna_a/b"/>
</dbReference>
<proteinExistence type="inferred from homology"/>
<keyword evidence="4" id="KW-1003">Cell membrane</keyword>
<evidence type="ECO:0000256" key="4">
    <source>
        <dbReference type="ARBA" id="ARBA00022475"/>
    </source>
</evidence>
<feature type="transmembrane region" description="Helical" evidence="16">
    <location>
        <begin position="30"/>
        <end position="48"/>
    </location>
</feature>
<evidence type="ECO:0000256" key="8">
    <source>
        <dbReference type="ARBA" id="ARBA00022723"/>
    </source>
</evidence>
<comment type="subcellular location">
    <subcellularLocation>
        <location evidence="2">Cell inner membrane</location>
        <topology evidence="2">Single-pass type II membrane protein</topology>
    </subcellularLocation>
</comment>
<evidence type="ECO:0000256" key="1">
    <source>
        <dbReference type="ARBA" id="ARBA00002455"/>
    </source>
</evidence>
<evidence type="ECO:0000256" key="5">
    <source>
        <dbReference type="ARBA" id="ARBA00022494"/>
    </source>
</evidence>
<evidence type="ECO:0000256" key="16">
    <source>
        <dbReference type="SAM" id="Phobius"/>
    </source>
</evidence>
<keyword evidence="5" id="KW-0148">Chlorophyll</keyword>
<keyword evidence="13 16" id="KW-0472">Membrane</keyword>
<evidence type="ECO:0000256" key="3">
    <source>
        <dbReference type="ARBA" id="ARBA00011052"/>
    </source>
</evidence>
<organism evidence="18 19">
    <name type="scientific">Rhodoferax fermentans</name>
    <dbReference type="NCBI Taxonomy" id="28066"/>
    <lineage>
        <taxon>Bacteria</taxon>
        <taxon>Pseudomonadati</taxon>
        <taxon>Pseudomonadota</taxon>
        <taxon>Betaproteobacteria</taxon>
        <taxon>Burkholderiales</taxon>
        <taxon>Comamonadaceae</taxon>
        <taxon>Rhodoferax</taxon>
    </lineage>
</organism>
<evidence type="ECO:0000313" key="19">
    <source>
        <dbReference type="Proteomes" id="UP000190750"/>
    </source>
</evidence>
<evidence type="ECO:0000256" key="13">
    <source>
        <dbReference type="ARBA" id="ARBA00023136"/>
    </source>
</evidence>
<dbReference type="PIRSF" id="PIRSF002900">
    <property type="entry name" value="Antenna_beta"/>
    <property type="match status" value="1"/>
</dbReference>
<keyword evidence="14" id="KW-0437">Light-harvesting polypeptide</keyword>
<evidence type="ECO:0000256" key="12">
    <source>
        <dbReference type="ARBA" id="ARBA00022991"/>
    </source>
</evidence>
<evidence type="ECO:0000256" key="7">
    <source>
        <dbReference type="ARBA" id="ARBA00022692"/>
    </source>
</evidence>
<dbReference type="AlphaFoldDB" id="A0A1T1APN5"/>
<dbReference type="Proteomes" id="UP000190750">
    <property type="component" value="Unassembled WGS sequence"/>
</dbReference>
<evidence type="ECO:0000256" key="11">
    <source>
        <dbReference type="ARBA" id="ARBA00022989"/>
    </source>
</evidence>
<dbReference type="PRINTS" id="PR00674">
    <property type="entry name" value="LIGHTHARVSTB"/>
</dbReference>
<comment type="similarity">
    <text evidence="3">Belongs to the antenna complex beta subunit family.</text>
</comment>
<comment type="caution">
    <text evidence="18">The sequence shown here is derived from an EMBL/GenBank/DDBJ whole genome shotgun (WGS) entry which is preliminary data.</text>
</comment>
<dbReference type="OrthoDB" id="8910174at2"/>
<dbReference type="Pfam" id="PF00556">
    <property type="entry name" value="LHC"/>
    <property type="match status" value="1"/>
</dbReference>
<dbReference type="RefSeq" id="WP_078363860.1">
    <property type="nucleotide sequence ID" value="NZ_MTJN01000002.1"/>
</dbReference>
<dbReference type="Gene3D" id="1.20.5.250">
    <property type="match status" value="1"/>
</dbReference>
<keyword evidence="8 15" id="KW-0479">Metal-binding</keyword>
<keyword evidence="19" id="KW-1185">Reference proteome</keyword>